<sequence>MANIVHDRSGASSSANAFIPQTRNQHQLYGLLSRFQLLNIPPDNSNLLSKSQTLIPQVGSMCGQSQTFFGNSSKNHTNSSRLDEESLNSNIGILARNRHRVPLTYSSRSEVPFHYLDDIWKEVQVSLVMELTYAVAYKYKATQLKNSLSQIPKGDQIEAFKNNVWLDNRGVDARGHMRHVGKHIPTDQGHMSKNDRMSIIQEIRAEIVQEVREEVLQEVRGETTQELREGIRTEVRVEFSMQLEYMQKTVDFLLNHMDLDALPMSRG</sequence>
<proteinExistence type="predicted"/>
<dbReference type="Proteomes" id="UP001630127">
    <property type="component" value="Unassembled WGS sequence"/>
</dbReference>
<name>A0ABD2YJZ9_9GENT</name>
<accession>A0ABD2YJZ9</accession>
<reference evidence="1 2" key="1">
    <citation type="submission" date="2024-11" db="EMBL/GenBank/DDBJ databases">
        <title>A near-complete genome assembly of Cinchona calisaya.</title>
        <authorList>
            <person name="Lian D.C."/>
            <person name="Zhao X.W."/>
            <person name="Wei L."/>
        </authorList>
    </citation>
    <scope>NUCLEOTIDE SEQUENCE [LARGE SCALE GENOMIC DNA]</scope>
    <source>
        <tissue evidence="1">Nenye</tissue>
    </source>
</reference>
<protein>
    <submittedName>
        <fullName evidence="1">Uncharacterized protein</fullName>
    </submittedName>
</protein>
<keyword evidence="2" id="KW-1185">Reference proteome</keyword>
<dbReference type="AlphaFoldDB" id="A0ABD2YJZ9"/>
<gene>
    <name evidence="1" type="ORF">ACH5RR_033108</name>
</gene>
<dbReference type="EMBL" id="JBJUIK010000013">
    <property type="protein sequence ID" value="KAL3507726.1"/>
    <property type="molecule type" value="Genomic_DNA"/>
</dbReference>
<evidence type="ECO:0000313" key="1">
    <source>
        <dbReference type="EMBL" id="KAL3507726.1"/>
    </source>
</evidence>
<evidence type="ECO:0000313" key="2">
    <source>
        <dbReference type="Proteomes" id="UP001630127"/>
    </source>
</evidence>
<organism evidence="1 2">
    <name type="scientific">Cinchona calisaya</name>
    <dbReference type="NCBI Taxonomy" id="153742"/>
    <lineage>
        <taxon>Eukaryota</taxon>
        <taxon>Viridiplantae</taxon>
        <taxon>Streptophyta</taxon>
        <taxon>Embryophyta</taxon>
        <taxon>Tracheophyta</taxon>
        <taxon>Spermatophyta</taxon>
        <taxon>Magnoliopsida</taxon>
        <taxon>eudicotyledons</taxon>
        <taxon>Gunneridae</taxon>
        <taxon>Pentapetalae</taxon>
        <taxon>asterids</taxon>
        <taxon>lamiids</taxon>
        <taxon>Gentianales</taxon>
        <taxon>Rubiaceae</taxon>
        <taxon>Cinchonoideae</taxon>
        <taxon>Cinchoneae</taxon>
        <taxon>Cinchona</taxon>
    </lineage>
</organism>
<comment type="caution">
    <text evidence="1">The sequence shown here is derived from an EMBL/GenBank/DDBJ whole genome shotgun (WGS) entry which is preliminary data.</text>
</comment>